<evidence type="ECO:0000256" key="1">
    <source>
        <dbReference type="ARBA" id="ARBA00009018"/>
    </source>
</evidence>
<dbReference type="AlphaFoldDB" id="A0A8X8IC18"/>
<dbReference type="HAMAP" id="MF_00376">
    <property type="entry name" value="Dephospho_CoA_kinase"/>
    <property type="match status" value="1"/>
</dbReference>
<keyword evidence="5 7" id="KW-0418">Kinase</keyword>
<comment type="pathway">
    <text evidence="5">Cofactor biosynthesis; coenzyme A biosynthesis; CoA from (R)-pantothenate: step 5/5.</text>
</comment>
<name>A0A8X8IC18_CALTT</name>
<comment type="catalytic activity">
    <reaction evidence="5">
        <text>3'-dephospho-CoA + ATP = ADP + CoA + H(+)</text>
        <dbReference type="Rhea" id="RHEA:18245"/>
        <dbReference type="ChEBI" id="CHEBI:15378"/>
        <dbReference type="ChEBI" id="CHEBI:30616"/>
        <dbReference type="ChEBI" id="CHEBI:57287"/>
        <dbReference type="ChEBI" id="CHEBI:57328"/>
        <dbReference type="ChEBI" id="CHEBI:456216"/>
        <dbReference type="EC" id="2.7.1.24"/>
    </reaction>
</comment>
<evidence type="ECO:0000256" key="3">
    <source>
        <dbReference type="ARBA" id="ARBA00022840"/>
    </source>
</evidence>
<evidence type="ECO:0000256" key="4">
    <source>
        <dbReference type="ARBA" id="ARBA00022993"/>
    </source>
</evidence>
<dbReference type="FunFam" id="3.40.50.300:FF:000485">
    <property type="entry name" value="Dephospho-CoA kinase CAB5"/>
    <property type="match status" value="1"/>
</dbReference>
<evidence type="ECO:0000256" key="5">
    <source>
        <dbReference type="HAMAP-Rule" id="MF_00376"/>
    </source>
</evidence>
<dbReference type="GO" id="GO:0005524">
    <property type="term" value="F:ATP binding"/>
    <property type="evidence" value="ECO:0007669"/>
    <property type="project" value="UniProtKB-UniRule"/>
</dbReference>
<keyword evidence="5 7" id="KW-0808">Transferase</keyword>
<dbReference type="EC" id="2.7.1.24" evidence="5 6"/>
<evidence type="ECO:0000256" key="2">
    <source>
        <dbReference type="ARBA" id="ARBA00022741"/>
    </source>
</evidence>
<gene>
    <name evidence="5 7" type="primary">coaE</name>
    <name evidence="7" type="ORF">HUR95_06850</name>
</gene>
<dbReference type="Proteomes" id="UP000825179">
    <property type="component" value="Chromosome"/>
</dbReference>
<keyword evidence="8" id="KW-1185">Reference proteome</keyword>
<protein>
    <recommendedName>
        <fullName evidence="5 6">Dephospho-CoA kinase</fullName>
        <ecNumber evidence="5 6">2.7.1.24</ecNumber>
    </recommendedName>
    <alternativeName>
        <fullName evidence="5">Dephosphocoenzyme A kinase</fullName>
    </alternativeName>
</protein>
<dbReference type="PROSITE" id="PS51219">
    <property type="entry name" value="DPCK"/>
    <property type="match status" value="1"/>
</dbReference>
<accession>A0A8X8IC18</accession>
<dbReference type="GO" id="GO:0004140">
    <property type="term" value="F:dephospho-CoA kinase activity"/>
    <property type="evidence" value="ECO:0007669"/>
    <property type="project" value="UniProtKB-UniRule"/>
</dbReference>
<evidence type="ECO:0000313" key="7">
    <source>
        <dbReference type="EMBL" id="QZT35342.1"/>
    </source>
</evidence>
<sequence>MAMVIGLTGGIASGKSTVSRMLDDLGAVIIDADKIAREVVEPGQAAWQKIKETFGEDVLQPDGRLDRAKLAEIIFRDQEQRRKLNSIVHPEIRKQMLKRKEEALQQGEELIVLDIPLLFESKLEHMVDKILVVYVPEEVQIRRLMERDKIDRKYAIQKIESQMPLETKKEMGHAYIDNSGTREETRRQLLHILKEWGIKIEV</sequence>
<dbReference type="SUPFAM" id="SSF52540">
    <property type="entry name" value="P-loop containing nucleoside triphosphate hydrolases"/>
    <property type="match status" value="1"/>
</dbReference>
<keyword evidence="5" id="KW-0963">Cytoplasm</keyword>
<keyword evidence="4 5" id="KW-0173">Coenzyme A biosynthesis</keyword>
<dbReference type="GO" id="GO:0015937">
    <property type="term" value="P:coenzyme A biosynthetic process"/>
    <property type="evidence" value="ECO:0007669"/>
    <property type="project" value="UniProtKB-UniRule"/>
</dbReference>
<dbReference type="PANTHER" id="PTHR10695:SF46">
    <property type="entry name" value="BIFUNCTIONAL COENZYME A SYNTHASE-RELATED"/>
    <property type="match status" value="1"/>
</dbReference>
<evidence type="ECO:0000313" key="8">
    <source>
        <dbReference type="Proteomes" id="UP000825179"/>
    </source>
</evidence>
<dbReference type="Pfam" id="PF01121">
    <property type="entry name" value="CoaE"/>
    <property type="match status" value="1"/>
</dbReference>
<dbReference type="NCBIfam" id="TIGR00152">
    <property type="entry name" value="dephospho-CoA kinase"/>
    <property type="match status" value="1"/>
</dbReference>
<feature type="binding site" evidence="5">
    <location>
        <begin position="12"/>
        <end position="17"/>
    </location>
    <ligand>
        <name>ATP</name>
        <dbReference type="ChEBI" id="CHEBI:30616"/>
    </ligand>
</feature>
<dbReference type="InterPro" id="IPR001977">
    <property type="entry name" value="Depp_CoAkinase"/>
</dbReference>
<dbReference type="RefSeq" id="WP_042685773.1">
    <property type="nucleotide sequence ID" value="NZ_AFCE01000155.1"/>
</dbReference>
<dbReference type="GO" id="GO:0005737">
    <property type="term" value="C:cytoplasm"/>
    <property type="evidence" value="ECO:0007669"/>
    <property type="project" value="UniProtKB-SubCell"/>
</dbReference>
<comment type="similarity">
    <text evidence="1 5">Belongs to the CoaE family.</text>
</comment>
<dbReference type="InterPro" id="IPR027417">
    <property type="entry name" value="P-loop_NTPase"/>
</dbReference>
<dbReference type="KEGG" id="cthu:HUR95_06850"/>
<proteinExistence type="inferred from homology"/>
<reference evidence="7 8" key="1">
    <citation type="journal article" date="2020" name="Extremophiles">
        <title>Genomic analysis of Caldalkalibacillus thermarum TA2.A1 reveals aerobic alkaliphilic metabolism and evolutionary hallmarks linking alkaliphilic bacteria and plant life.</title>
        <authorList>
            <person name="de Jong S.I."/>
            <person name="van den Broek M.A."/>
            <person name="Merkel A.Y."/>
            <person name="de la Torre Cortes P."/>
            <person name="Kalamorz F."/>
            <person name="Cook G.M."/>
            <person name="van Loosdrecht M.C.M."/>
            <person name="McMillan D.G.G."/>
        </authorList>
    </citation>
    <scope>NUCLEOTIDE SEQUENCE [LARGE SCALE GENOMIC DNA]</scope>
    <source>
        <strain evidence="7 8">TA2.A1</strain>
    </source>
</reference>
<keyword evidence="2 5" id="KW-0547">Nucleotide-binding</keyword>
<dbReference type="Gene3D" id="3.40.50.300">
    <property type="entry name" value="P-loop containing nucleotide triphosphate hydrolases"/>
    <property type="match status" value="1"/>
</dbReference>
<organism evidence="7 8">
    <name type="scientific">Caldalkalibacillus thermarum (strain TA2.A1)</name>
    <dbReference type="NCBI Taxonomy" id="986075"/>
    <lineage>
        <taxon>Bacteria</taxon>
        <taxon>Bacillati</taxon>
        <taxon>Bacillota</taxon>
        <taxon>Bacilli</taxon>
        <taxon>Bacillales</taxon>
        <taxon>Bacillaceae</taxon>
        <taxon>Caldalkalibacillus</taxon>
    </lineage>
</organism>
<keyword evidence="3 5" id="KW-0067">ATP-binding</keyword>
<dbReference type="CDD" id="cd02022">
    <property type="entry name" value="DPCK"/>
    <property type="match status" value="1"/>
</dbReference>
<dbReference type="OrthoDB" id="9812943at2"/>
<evidence type="ECO:0000256" key="6">
    <source>
        <dbReference type="NCBIfam" id="TIGR00152"/>
    </source>
</evidence>
<dbReference type="EMBL" id="CP082237">
    <property type="protein sequence ID" value="QZT35342.1"/>
    <property type="molecule type" value="Genomic_DNA"/>
</dbReference>
<dbReference type="PANTHER" id="PTHR10695">
    <property type="entry name" value="DEPHOSPHO-COA KINASE-RELATED"/>
    <property type="match status" value="1"/>
</dbReference>
<comment type="function">
    <text evidence="5">Catalyzes the phosphorylation of the 3'-hydroxyl group of dephosphocoenzyme A to form coenzyme A.</text>
</comment>
<comment type="subcellular location">
    <subcellularLocation>
        <location evidence="5">Cytoplasm</location>
    </subcellularLocation>
</comment>